<protein>
    <submittedName>
        <fullName evidence="2">SpoIIE family protein phosphatase</fullName>
    </submittedName>
</protein>
<keyword evidence="3" id="KW-1185">Reference proteome</keyword>
<evidence type="ECO:0000259" key="1">
    <source>
        <dbReference type="SMART" id="SM00331"/>
    </source>
</evidence>
<accession>A0A7X2TSR4</accession>
<evidence type="ECO:0000313" key="2">
    <source>
        <dbReference type="EMBL" id="MSU07238.1"/>
    </source>
</evidence>
<reference evidence="2 3" key="1">
    <citation type="submission" date="2019-08" db="EMBL/GenBank/DDBJ databases">
        <title>In-depth cultivation of the pig gut microbiome towards novel bacterial diversity and tailored functional studies.</title>
        <authorList>
            <person name="Wylensek D."/>
            <person name="Hitch T.C.A."/>
            <person name="Clavel T."/>
        </authorList>
    </citation>
    <scope>NUCLEOTIDE SEQUENCE [LARGE SCALE GENOMIC DNA]</scope>
    <source>
        <strain evidence="2 3">NM-380-WT-3C1</strain>
    </source>
</reference>
<feature type="domain" description="PPM-type phosphatase" evidence="1">
    <location>
        <begin position="5"/>
        <end position="234"/>
    </location>
</feature>
<dbReference type="SMART" id="SM00331">
    <property type="entry name" value="PP2C_SIG"/>
    <property type="match status" value="1"/>
</dbReference>
<dbReference type="Pfam" id="PF07228">
    <property type="entry name" value="SpoIIE"/>
    <property type="match status" value="1"/>
</dbReference>
<proteinExistence type="predicted"/>
<dbReference type="RefSeq" id="WP_154426821.1">
    <property type="nucleotide sequence ID" value="NZ_JAQYPZ010000075.1"/>
</dbReference>
<organism evidence="2 3">
    <name type="scientific">Bullifex porci</name>
    <dbReference type="NCBI Taxonomy" id="2606638"/>
    <lineage>
        <taxon>Bacteria</taxon>
        <taxon>Pseudomonadati</taxon>
        <taxon>Spirochaetota</taxon>
        <taxon>Spirochaetia</taxon>
        <taxon>Spirochaetales</taxon>
        <taxon>Spirochaetaceae</taxon>
        <taxon>Bullifex</taxon>
    </lineage>
</organism>
<comment type="caution">
    <text evidence="2">The sequence shown here is derived from an EMBL/GenBank/DDBJ whole genome shotgun (WGS) entry which is preliminary data.</text>
</comment>
<dbReference type="SUPFAM" id="SSF81606">
    <property type="entry name" value="PP2C-like"/>
    <property type="match status" value="1"/>
</dbReference>
<dbReference type="EMBL" id="VUNN01000032">
    <property type="protein sequence ID" value="MSU07238.1"/>
    <property type="molecule type" value="Genomic_DNA"/>
</dbReference>
<gene>
    <name evidence="2" type="ORF">FYJ80_10760</name>
</gene>
<dbReference type="Proteomes" id="UP000460549">
    <property type="component" value="Unassembled WGS sequence"/>
</dbReference>
<evidence type="ECO:0000313" key="3">
    <source>
        <dbReference type="Proteomes" id="UP000460549"/>
    </source>
</evidence>
<name>A0A7X2TSR4_9SPIO</name>
<dbReference type="InterPro" id="IPR001932">
    <property type="entry name" value="PPM-type_phosphatase-like_dom"/>
</dbReference>
<dbReference type="Gene3D" id="3.60.40.10">
    <property type="entry name" value="PPM-type phosphatase domain"/>
    <property type="match status" value="1"/>
</dbReference>
<dbReference type="InterPro" id="IPR036457">
    <property type="entry name" value="PPM-type-like_dom_sf"/>
</dbReference>
<dbReference type="AlphaFoldDB" id="A0A7X2TSR4"/>
<sequence>MNNIFIDVDYAQIYKHGQKIGGDVFLLSRNPESNKIVCTLSDGLGSGVKANVLASLTAHMAHKLSFSPIDLGHSAEIIMNTLPVCRERKISYSTFTIADIHYKENMENINVRLVEYDNPLALRFKGSEPISWQKDKRELQREAAFKKEVVQYSQFNMEIGERLIMFSDGVSQSGLGKSLPLGWRTSGVQKYVSELIKSNPDISSRELSSAIVQKANTLDGLCSKDDITAVVVYIRRPRKTVIVTGPPFTKEADEVLGEKIRAFDGRKIVSGGTTALIVSRLFNAKIKVDLSCWSPDVPPASKMDGIDLVTEGMLTLSRVANVLEKKLPVAQLPNDPVKKFVEILLDSDQIHFIVGTKINEAHQDPNIPVEIGIRRTIVGRLRSALENIYLKETSQEYL</sequence>